<protein>
    <submittedName>
        <fullName evidence="6">Creatininase family protein</fullName>
    </submittedName>
</protein>
<dbReference type="Gene3D" id="3.40.50.10310">
    <property type="entry name" value="Creatininase"/>
    <property type="match status" value="1"/>
</dbReference>
<reference evidence="6" key="1">
    <citation type="journal article" date="2021" name="Environ. Microbiol.">
        <title>Genomic characterization of three novel Desulfobacterota classes expand the metabolic and phylogenetic diversity of the phylum.</title>
        <authorList>
            <person name="Murphy C.L."/>
            <person name="Biggerstaff J."/>
            <person name="Eichhorn A."/>
            <person name="Ewing E."/>
            <person name="Shahan R."/>
            <person name="Soriano D."/>
            <person name="Stewart S."/>
            <person name="VanMol K."/>
            <person name="Walker R."/>
            <person name="Walters P."/>
            <person name="Elshahed M.S."/>
            <person name="Youssef N.H."/>
        </authorList>
    </citation>
    <scope>NUCLEOTIDE SEQUENCE</scope>
    <source>
        <strain evidence="6">Zod_Metabat.24</strain>
    </source>
</reference>
<evidence type="ECO:0000313" key="6">
    <source>
        <dbReference type="EMBL" id="MBN1572966.1"/>
    </source>
</evidence>
<proteinExistence type="inferred from homology"/>
<dbReference type="Proteomes" id="UP000809273">
    <property type="component" value="Unassembled WGS sequence"/>
</dbReference>
<evidence type="ECO:0000256" key="5">
    <source>
        <dbReference type="ARBA" id="ARBA00024029"/>
    </source>
</evidence>
<dbReference type="EMBL" id="JAFGIX010000033">
    <property type="protein sequence ID" value="MBN1572966.1"/>
    <property type="molecule type" value="Genomic_DNA"/>
</dbReference>
<sequence>MIIEQMTTVDFSKGLKKTRTVIVPMGSIEEHGPHLPMNTDILHAYEIAKKAADKVPVFVAPPINFGVCRSTADFPGTVAVRSTTLVAVVLDVVDSLYRHGIKNFILYSGHAGMNHVAAILDAADQIMNKYDDTRFSVITDLELTDAEFFKLVETPADSHAGEIETSLIMSLAPELVGEPAEPDFPKFPKPFLVRDTQEYWKTGVWGDPKRAGREKGDKMVEILVRNLVRLVEEIGG</sequence>
<organism evidence="6 7">
    <name type="scientific">Candidatus Zymogenus saltonus</name>
    <dbReference type="NCBI Taxonomy" id="2844893"/>
    <lineage>
        <taxon>Bacteria</taxon>
        <taxon>Deltaproteobacteria</taxon>
        <taxon>Candidatus Zymogenia</taxon>
        <taxon>Candidatus Zymogeniales</taxon>
        <taxon>Candidatus Zymogenaceae</taxon>
        <taxon>Candidatus Zymogenus</taxon>
    </lineage>
</organism>
<accession>A0A9D8KFR0</accession>
<keyword evidence="3" id="KW-0378">Hydrolase</keyword>
<dbReference type="PANTHER" id="PTHR35005:SF1">
    <property type="entry name" value="2-AMINO-5-FORMYLAMINO-6-RIBOSYLAMINOPYRIMIDIN-4(3H)-ONE 5'-MONOPHOSPHATE DEFORMYLASE"/>
    <property type="match status" value="1"/>
</dbReference>
<evidence type="ECO:0000256" key="2">
    <source>
        <dbReference type="ARBA" id="ARBA00022723"/>
    </source>
</evidence>
<dbReference type="AlphaFoldDB" id="A0A9D8KFR0"/>
<keyword evidence="2" id="KW-0479">Metal-binding</keyword>
<evidence type="ECO:0000256" key="1">
    <source>
        <dbReference type="ARBA" id="ARBA00001947"/>
    </source>
</evidence>
<dbReference type="GO" id="GO:0016811">
    <property type="term" value="F:hydrolase activity, acting on carbon-nitrogen (but not peptide) bonds, in linear amides"/>
    <property type="evidence" value="ECO:0007669"/>
    <property type="project" value="TreeGrafter"/>
</dbReference>
<dbReference type="GO" id="GO:0009231">
    <property type="term" value="P:riboflavin biosynthetic process"/>
    <property type="evidence" value="ECO:0007669"/>
    <property type="project" value="TreeGrafter"/>
</dbReference>
<dbReference type="Pfam" id="PF02633">
    <property type="entry name" value="Creatininase"/>
    <property type="match status" value="1"/>
</dbReference>
<gene>
    <name evidence="6" type="ORF">JW984_07205</name>
</gene>
<name>A0A9D8KFR0_9DELT</name>
<dbReference type="SUPFAM" id="SSF102215">
    <property type="entry name" value="Creatininase"/>
    <property type="match status" value="1"/>
</dbReference>
<dbReference type="InterPro" id="IPR003785">
    <property type="entry name" value="Creatininase/forma_Hydrolase"/>
</dbReference>
<dbReference type="InterPro" id="IPR024087">
    <property type="entry name" value="Creatininase-like_sf"/>
</dbReference>
<dbReference type="PANTHER" id="PTHR35005">
    <property type="entry name" value="3-DEHYDRO-SCYLLO-INOSOSE HYDROLASE"/>
    <property type="match status" value="1"/>
</dbReference>
<reference evidence="6" key="2">
    <citation type="submission" date="2021-01" db="EMBL/GenBank/DDBJ databases">
        <authorList>
            <person name="Hahn C.R."/>
            <person name="Youssef N.H."/>
            <person name="Elshahed M."/>
        </authorList>
    </citation>
    <scope>NUCLEOTIDE SEQUENCE</scope>
    <source>
        <strain evidence="6">Zod_Metabat.24</strain>
    </source>
</reference>
<comment type="caution">
    <text evidence="6">The sequence shown here is derived from an EMBL/GenBank/DDBJ whole genome shotgun (WGS) entry which is preliminary data.</text>
</comment>
<keyword evidence="4" id="KW-0862">Zinc</keyword>
<evidence type="ECO:0000313" key="7">
    <source>
        <dbReference type="Proteomes" id="UP000809273"/>
    </source>
</evidence>
<comment type="cofactor">
    <cofactor evidence="1">
        <name>Zn(2+)</name>
        <dbReference type="ChEBI" id="CHEBI:29105"/>
    </cofactor>
</comment>
<comment type="similarity">
    <text evidence="5">Belongs to the creatininase superfamily.</text>
</comment>
<dbReference type="GO" id="GO:0046872">
    <property type="term" value="F:metal ion binding"/>
    <property type="evidence" value="ECO:0007669"/>
    <property type="project" value="UniProtKB-KW"/>
</dbReference>
<evidence type="ECO:0000256" key="3">
    <source>
        <dbReference type="ARBA" id="ARBA00022801"/>
    </source>
</evidence>
<evidence type="ECO:0000256" key="4">
    <source>
        <dbReference type="ARBA" id="ARBA00022833"/>
    </source>
</evidence>